<dbReference type="InterPro" id="IPR050250">
    <property type="entry name" value="Macrolide_Exporter_MacB"/>
</dbReference>
<dbReference type="AlphaFoldDB" id="A0A3M0CWZ0"/>
<keyword evidence="10" id="KW-1185">Reference proteome</keyword>
<feature type="transmembrane region" description="Helical" evidence="7">
    <location>
        <begin position="722"/>
        <end position="747"/>
    </location>
</feature>
<feature type="transmembrane region" description="Helical" evidence="7">
    <location>
        <begin position="264"/>
        <end position="292"/>
    </location>
</feature>
<keyword evidence="3 7" id="KW-0812">Transmembrane</keyword>
<gene>
    <name evidence="9" type="ORF">BXY39_0064</name>
</gene>
<evidence type="ECO:0000256" key="3">
    <source>
        <dbReference type="ARBA" id="ARBA00022692"/>
    </source>
</evidence>
<feature type="domain" description="ABC3 transporter permease C-terminal" evidence="8">
    <location>
        <begin position="270"/>
        <end position="389"/>
    </location>
</feature>
<comment type="similarity">
    <text evidence="6">Belongs to the ABC-4 integral membrane protein family.</text>
</comment>
<feature type="transmembrane region" description="Helical" evidence="7">
    <location>
        <begin position="663"/>
        <end position="694"/>
    </location>
</feature>
<protein>
    <submittedName>
        <fullName evidence="9">Putative ABC transport system permease protein</fullName>
    </submittedName>
</protein>
<dbReference type="InParanoid" id="A0A3M0CWZ0"/>
<keyword evidence="5 7" id="KW-0472">Membrane</keyword>
<evidence type="ECO:0000256" key="2">
    <source>
        <dbReference type="ARBA" id="ARBA00022475"/>
    </source>
</evidence>
<accession>A0A3M0CWZ0</accession>
<keyword evidence="2" id="KW-1003">Cell membrane</keyword>
<dbReference type="PANTHER" id="PTHR30572">
    <property type="entry name" value="MEMBRANE COMPONENT OF TRANSPORTER-RELATED"/>
    <property type="match status" value="1"/>
</dbReference>
<proteinExistence type="inferred from homology"/>
<evidence type="ECO:0000313" key="10">
    <source>
        <dbReference type="Proteomes" id="UP000271227"/>
    </source>
</evidence>
<evidence type="ECO:0000313" key="9">
    <source>
        <dbReference type="EMBL" id="RMB13070.1"/>
    </source>
</evidence>
<dbReference type="GO" id="GO:0005886">
    <property type="term" value="C:plasma membrane"/>
    <property type="evidence" value="ECO:0007669"/>
    <property type="project" value="UniProtKB-SubCell"/>
</dbReference>
<dbReference type="EMBL" id="REFR01000001">
    <property type="protein sequence ID" value="RMB13070.1"/>
    <property type="molecule type" value="Genomic_DNA"/>
</dbReference>
<reference evidence="9 10" key="1">
    <citation type="submission" date="2018-10" db="EMBL/GenBank/DDBJ databases">
        <title>Genomic Encyclopedia of Archaeal and Bacterial Type Strains, Phase II (KMG-II): from individual species to whole genera.</title>
        <authorList>
            <person name="Goeker M."/>
        </authorList>
    </citation>
    <scope>NUCLEOTIDE SEQUENCE [LARGE SCALE GENOMIC DNA]</scope>
    <source>
        <strain evidence="9 10">DSM 25217</strain>
    </source>
</reference>
<organism evidence="9 10">
    <name type="scientific">Eilatimonas milleporae</name>
    <dbReference type="NCBI Taxonomy" id="911205"/>
    <lineage>
        <taxon>Bacteria</taxon>
        <taxon>Pseudomonadati</taxon>
        <taxon>Pseudomonadota</taxon>
        <taxon>Alphaproteobacteria</taxon>
        <taxon>Kordiimonadales</taxon>
        <taxon>Kordiimonadaceae</taxon>
        <taxon>Eilatimonas</taxon>
    </lineage>
</organism>
<feature type="transmembrane region" description="Helical" evidence="7">
    <location>
        <begin position="313"/>
        <end position="336"/>
    </location>
</feature>
<dbReference type="Proteomes" id="UP000271227">
    <property type="component" value="Unassembled WGS sequence"/>
</dbReference>
<feature type="transmembrane region" description="Helical" evidence="7">
    <location>
        <begin position="437"/>
        <end position="459"/>
    </location>
</feature>
<sequence length="799" mass="82870">MSPRVRKVAGDLTGQPGRALLVFLAIALGAAAFTVALGARSVLLREIPASFATAKPPAVVVWLEDVDSQILEDVRALPGVVDADARRLVRARVEVTPGDWRTLLLFGVRDFADLRVSAFAALEGGWPPERGAVLVERSGLPVLGAVTDVGPNASVGDTITVRVPGGALASLPIRGVVHDPALAPGWQDNAAYAYASRETLADLGLGGHLDELRITVADDMGSDRSVAARVADSVADWLAEAGHDVSRVEVPPRRHPHADHMTTMLLLLSVFSALALVLSGALAASVIAAFLARQARQIGVMKTIGARSSDITAIYLAMIAALAAPAVLLGLGAGLLGARSFSTYAAQQLNLDVASYAVGTTTLLAIVGIGLAVPLVAAAIPIIRAARMPVQKALQDPGITAPRTRGRAKTLLGSLLGGLGRPTVLAVRNSFRRPARLWLTLFALALGGAALMTAANVHVSLIAAVDRSLDRRGDDIDVRLLRPVDAAPILADINVLPGVSRAEAWGGALVALKTQESADRSRGRYGLLAPPADTALLDAPIVEGRWPEAAQIGELVVNRNLQAIEPALVIGADVQLALGPRSVNGRIVGIIEEVAEPSLYTNPPTFAELAGADGLAGVIRVAADPGTEDRLASRIEEVIVDAGSMPALLFTRPALRQAMVDHFAILLALLSAAALAAVTVGGLGLAASMGLNVLERTREIGVIRAVGARPVAVRTIILTEGYAIALASVLLAGILSAPLSMAVAYIVGSHGLHLTLPLVFSPMGVLAWTVLALVLTLIACIGPARRAMRTPVCDAIAYE</sequence>
<dbReference type="InterPro" id="IPR003838">
    <property type="entry name" value="ABC3_permease_C"/>
</dbReference>
<comment type="subcellular location">
    <subcellularLocation>
        <location evidence="1">Cell membrane</location>
        <topology evidence="1">Multi-pass membrane protein</topology>
    </subcellularLocation>
</comment>
<dbReference type="RefSeq" id="WP_121936855.1">
    <property type="nucleotide sequence ID" value="NZ_REFR01000001.1"/>
</dbReference>
<evidence type="ECO:0000256" key="6">
    <source>
        <dbReference type="ARBA" id="ARBA00038076"/>
    </source>
</evidence>
<dbReference type="Pfam" id="PF02687">
    <property type="entry name" value="FtsX"/>
    <property type="match status" value="2"/>
</dbReference>
<evidence type="ECO:0000256" key="5">
    <source>
        <dbReference type="ARBA" id="ARBA00023136"/>
    </source>
</evidence>
<comment type="caution">
    <text evidence="9">The sequence shown here is derived from an EMBL/GenBank/DDBJ whole genome shotgun (WGS) entry which is preliminary data.</text>
</comment>
<dbReference type="OrthoDB" id="9770036at2"/>
<keyword evidence="4 7" id="KW-1133">Transmembrane helix</keyword>
<evidence type="ECO:0000259" key="8">
    <source>
        <dbReference type="Pfam" id="PF02687"/>
    </source>
</evidence>
<dbReference type="PANTHER" id="PTHR30572:SF4">
    <property type="entry name" value="ABC TRANSPORTER PERMEASE YTRF"/>
    <property type="match status" value="1"/>
</dbReference>
<feature type="transmembrane region" description="Helical" evidence="7">
    <location>
        <begin position="356"/>
        <end position="383"/>
    </location>
</feature>
<feature type="domain" description="ABC3 transporter permease C-terminal" evidence="8">
    <location>
        <begin position="673"/>
        <end position="791"/>
    </location>
</feature>
<name>A0A3M0CWZ0_9PROT</name>
<evidence type="ECO:0000256" key="7">
    <source>
        <dbReference type="SAM" id="Phobius"/>
    </source>
</evidence>
<evidence type="ECO:0000256" key="1">
    <source>
        <dbReference type="ARBA" id="ARBA00004651"/>
    </source>
</evidence>
<dbReference type="GO" id="GO:0022857">
    <property type="term" value="F:transmembrane transporter activity"/>
    <property type="evidence" value="ECO:0007669"/>
    <property type="project" value="TreeGrafter"/>
</dbReference>
<evidence type="ECO:0000256" key="4">
    <source>
        <dbReference type="ARBA" id="ARBA00022989"/>
    </source>
</evidence>
<feature type="transmembrane region" description="Helical" evidence="7">
    <location>
        <begin position="759"/>
        <end position="781"/>
    </location>
</feature>